<dbReference type="EMBL" id="BEXB01000015">
    <property type="protein sequence ID" value="GAY76538.1"/>
    <property type="molecule type" value="Genomic_DNA"/>
</dbReference>
<organism evidence="1 2">
    <name type="scientific">Sporolactobacillus inulinus</name>
    <dbReference type="NCBI Taxonomy" id="2078"/>
    <lineage>
        <taxon>Bacteria</taxon>
        <taxon>Bacillati</taxon>
        <taxon>Bacillota</taxon>
        <taxon>Bacilli</taxon>
        <taxon>Bacillales</taxon>
        <taxon>Sporolactobacillaceae</taxon>
        <taxon>Sporolactobacillus</taxon>
    </lineage>
</organism>
<accession>A0A4Y1ZD58</accession>
<dbReference type="AlphaFoldDB" id="A0A4Y1ZD58"/>
<sequence length="37" mass="4104">MNLANHDDLTGALNRRAFLSVPKARFTAMAKNNSPFL</sequence>
<protein>
    <submittedName>
        <fullName evidence="1">Uncharacterized protein</fullName>
    </submittedName>
</protein>
<name>A0A4Y1ZD58_9BACL</name>
<comment type="caution">
    <text evidence="1">The sequence shown here is derived from an EMBL/GenBank/DDBJ whole genome shotgun (WGS) entry which is preliminary data.</text>
</comment>
<reference evidence="1 2" key="1">
    <citation type="submission" date="2017-11" db="EMBL/GenBank/DDBJ databases">
        <title>Draft Genome Sequence of Sporolactobacillus inulinus NBRC 111894 Isolated from Koso, a Japanese Sugar-Vegetable Fermented Beverage.</title>
        <authorList>
            <person name="Chiou T.Y."/>
            <person name="Oshima K."/>
            <person name="Suda W."/>
            <person name="Hattori M."/>
            <person name="Takahashi T."/>
        </authorList>
    </citation>
    <scope>NUCLEOTIDE SEQUENCE [LARGE SCALE GENOMIC DNA]</scope>
    <source>
        <strain evidence="1 2">NBRC111894</strain>
    </source>
</reference>
<dbReference type="Proteomes" id="UP000319716">
    <property type="component" value="Unassembled WGS sequence"/>
</dbReference>
<gene>
    <name evidence="1" type="ORF">NBRC111894_2092</name>
</gene>
<evidence type="ECO:0000313" key="2">
    <source>
        <dbReference type="Proteomes" id="UP000319716"/>
    </source>
</evidence>
<evidence type="ECO:0000313" key="1">
    <source>
        <dbReference type="EMBL" id="GAY76538.1"/>
    </source>
</evidence>
<proteinExistence type="predicted"/>